<comment type="caution">
    <text evidence="20">The sequence shown here is derived from an EMBL/GenBank/DDBJ whole genome shotgun (WGS) entry which is preliminary data.</text>
</comment>
<evidence type="ECO:0000313" key="20">
    <source>
        <dbReference type="EMBL" id="NBI07995.1"/>
    </source>
</evidence>
<dbReference type="NCBIfam" id="TIGR01007">
    <property type="entry name" value="eps_fam"/>
    <property type="match status" value="1"/>
</dbReference>
<dbReference type="InterPro" id="IPR003856">
    <property type="entry name" value="LPS_length_determ_N"/>
</dbReference>
<dbReference type="PANTHER" id="PTHR32309">
    <property type="entry name" value="TYROSINE-PROTEIN KINASE"/>
    <property type="match status" value="1"/>
</dbReference>
<evidence type="ECO:0000256" key="4">
    <source>
        <dbReference type="ARBA" id="ARBA00008883"/>
    </source>
</evidence>
<evidence type="ECO:0000256" key="7">
    <source>
        <dbReference type="ARBA" id="ARBA00022519"/>
    </source>
</evidence>
<feature type="transmembrane region" description="Helical" evidence="17">
    <location>
        <begin position="18"/>
        <end position="39"/>
    </location>
</feature>
<dbReference type="CDD" id="cd05387">
    <property type="entry name" value="BY-kinase"/>
    <property type="match status" value="1"/>
</dbReference>
<keyword evidence="7" id="KW-0997">Cell inner membrane</keyword>
<dbReference type="Gene3D" id="3.40.50.300">
    <property type="entry name" value="P-loop containing nucleotide triphosphate hydrolases"/>
    <property type="match status" value="1"/>
</dbReference>
<sequence>MEELDLKDVYNIMRKRSWIIALSIIIMLIISLVLSLFVLETEYRSSTTLIINDGKSYEYNGDFISIITDERIIKTLKEIAKSSLIINQVIDDLSLDEEFLDINENMKVDIVENTGIIKIEVDYKEANTSRDIANRIASKFIEYVDKHSKTLGIKVINKAETPLKPIKPNIKLNLVIGGILGSSIGVLVILSLEYIDNTFKSAKDIEEKTDLPVIGKISKITEKTDENIFNIDDSYKMLRININSLTQNNIYSILITSSEPLEGKSTIVSNLGVAMAQNNQNVLIIDCNLKKPCIHNVFDVTNDGGLTNLLENYDISYKELIKSTYVKNLDILTAGYLSIDPSNSSEFLDSIGMKYLLEEVQSNYDIALIDSPSLLSTADAAVLSTITDSTILICESNKTKINKLLESKQILEKLNINILGVVLNKNTIY</sequence>
<evidence type="ECO:0000256" key="10">
    <source>
        <dbReference type="ARBA" id="ARBA00022741"/>
    </source>
</evidence>
<evidence type="ECO:0000259" key="18">
    <source>
        <dbReference type="Pfam" id="PF02706"/>
    </source>
</evidence>
<keyword evidence="9 17" id="KW-0812">Transmembrane</keyword>
<dbReference type="GO" id="GO:0005524">
    <property type="term" value="F:ATP binding"/>
    <property type="evidence" value="ECO:0007669"/>
    <property type="project" value="UniProtKB-KW"/>
</dbReference>
<evidence type="ECO:0000256" key="1">
    <source>
        <dbReference type="ARBA" id="ARBA00004429"/>
    </source>
</evidence>
<comment type="similarity">
    <text evidence="2">Belongs to the CpsC/CapA family.</text>
</comment>
<keyword evidence="21" id="KW-1185">Reference proteome</keyword>
<dbReference type="RefSeq" id="WP_160198458.1">
    <property type="nucleotide sequence ID" value="NZ_QXXA01000017.1"/>
</dbReference>
<dbReference type="AlphaFoldDB" id="A0A845QZU6"/>
<dbReference type="InterPro" id="IPR005702">
    <property type="entry name" value="Wzc-like_C"/>
</dbReference>
<dbReference type="InterPro" id="IPR050445">
    <property type="entry name" value="Bact_polysacc_biosynth/exp"/>
</dbReference>
<comment type="subcellular location">
    <subcellularLocation>
        <location evidence="1">Cell inner membrane</location>
        <topology evidence="1">Multi-pass membrane protein</topology>
    </subcellularLocation>
</comment>
<reference evidence="20 21" key="1">
    <citation type="submission" date="2018-08" db="EMBL/GenBank/DDBJ databases">
        <title>Murine metabolic-syndrome-specific gut microbial biobank.</title>
        <authorList>
            <person name="Liu C."/>
        </authorList>
    </citation>
    <scope>NUCLEOTIDE SEQUENCE [LARGE SCALE GENOMIC DNA]</scope>
    <source>
        <strain evidence="20 21">583</strain>
    </source>
</reference>
<evidence type="ECO:0000256" key="5">
    <source>
        <dbReference type="ARBA" id="ARBA00011903"/>
    </source>
</evidence>
<dbReference type="Proteomes" id="UP000467132">
    <property type="component" value="Unassembled WGS sequence"/>
</dbReference>
<keyword evidence="8 20" id="KW-0808">Transferase</keyword>
<evidence type="ECO:0000256" key="16">
    <source>
        <dbReference type="ARBA" id="ARBA00051245"/>
    </source>
</evidence>
<evidence type="ECO:0000256" key="14">
    <source>
        <dbReference type="ARBA" id="ARBA00023136"/>
    </source>
</evidence>
<feature type="domain" description="AAA" evidence="19">
    <location>
        <begin position="263"/>
        <end position="397"/>
    </location>
</feature>
<evidence type="ECO:0000256" key="12">
    <source>
        <dbReference type="ARBA" id="ARBA00022840"/>
    </source>
</evidence>
<dbReference type="InterPro" id="IPR027417">
    <property type="entry name" value="P-loop_NTPase"/>
</dbReference>
<accession>A0A845QZU6</accession>
<evidence type="ECO:0000256" key="8">
    <source>
        <dbReference type="ARBA" id="ARBA00022679"/>
    </source>
</evidence>
<evidence type="ECO:0000256" key="3">
    <source>
        <dbReference type="ARBA" id="ARBA00007316"/>
    </source>
</evidence>
<keyword evidence="11 20" id="KW-0418">Kinase</keyword>
<keyword evidence="12" id="KW-0067">ATP-binding</keyword>
<gene>
    <name evidence="20" type="ORF">D3Z33_14125</name>
</gene>
<keyword evidence="15" id="KW-0829">Tyrosine-protein kinase</keyword>
<dbReference type="EC" id="2.7.10.2" evidence="5"/>
<keyword evidence="13 17" id="KW-1133">Transmembrane helix</keyword>
<comment type="similarity">
    <text evidence="3">Belongs to the CpsD/CapB family.</text>
</comment>
<dbReference type="Pfam" id="PF02706">
    <property type="entry name" value="Wzz"/>
    <property type="match status" value="1"/>
</dbReference>
<keyword evidence="14 17" id="KW-0472">Membrane</keyword>
<evidence type="ECO:0000256" key="17">
    <source>
        <dbReference type="SAM" id="Phobius"/>
    </source>
</evidence>
<dbReference type="Pfam" id="PF13614">
    <property type="entry name" value="AAA_31"/>
    <property type="match status" value="1"/>
</dbReference>
<organism evidence="20 21">
    <name type="scientific">Senegalia massiliensis</name>
    <dbReference type="NCBI Taxonomy" id="1720316"/>
    <lineage>
        <taxon>Bacteria</taxon>
        <taxon>Bacillati</taxon>
        <taxon>Bacillota</taxon>
        <taxon>Clostridia</taxon>
        <taxon>Eubacteriales</taxon>
        <taxon>Clostridiaceae</taxon>
        <taxon>Senegalia</taxon>
    </lineage>
</organism>
<evidence type="ECO:0000256" key="9">
    <source>
        <dbReference type="ARBA" id="ARBA00022692"/>
    </source>
</evidence>
<evidence type="ECO:0000256" key="11">
    <source>
        <dbReference type="ARBA" id="ARBA00022777"/>
    </source>
</evidence>
<evidence type="ECO:0000259" key="19">
    <source>
        <dbReference type="Pfam" id="PF13614"/>
    </source>
</evidence>
<proteinExistence type="inferred from homology"/>
<comment type="similarity">
    <text evidence="4">Belongs to the etk/wzc family.</text>
</comment>
<dbReference type="OrthoDB" id="9794577at2"/>
<evidence type="ECO:0000256" key="6">
    <source>
        <dbReference type="ARBA" id="ARBA00022475"/>
    </source>
</evidence>
<comment type="catalytic activity">
    <reaction evidence="16">
        <text>L-tyrosyl-[protein] + ATP = O-phospho-L-tyrosyl-[protein] + ADP + H(+)</text>
        <dbReference type="Rhea" id="RHEA:10596"/>
        <dbReference type="Rhea" id="RHEA-COMP:10136"/>
        <dbReference type="Rhea" id="RHEA-COMP:20101"/>
        <dbReference type="ChEBI" id="CHEBI:15378"/>
        <dbReference type="ChEBI" id="CHEBI:30616"/>
        <dbReference type="ChEBI" id="CHEBI:46858"/>
        <dbReference type="ChEBI" id="CHEBI:61978"/>
        <dbReference type="ChEBI" id="CHEBI:456216"/>
        <dbReference type="EC" id="2.7.10.2"/>
    </reaction>
</comment>
<dbReference type="EMBL" id="QXXA01000017">
    <property type="protein sequence ID" value="NBI07995.1"/>
    <property type="molecule type" value="Genomic_DNA"/>
</dbReference>
<evidence type="ECO:0000256" key="2">
    <source>
        <dbReference type="ARBA" id="ARBA00006683"/>
    </source>
</evidence>
<dbReference type="GO" id="GO:0004715">
    <property type="term" value="F:non-membrane spanning protein tyrosine kinase activity"/>
    <property type="evidence" value="ECO:0007669"/>
    <property type="project" value="UniProtKB-EC"/>
</dbReference>
<feature type="domain" description="Polysaccharide chain length determinant N-terminal" evidence="18">
    <location>
        <begin position="2"/>
        <end position="93"/>
    </location>
</feature>
<evidence type="ECO:0000256" key="13">
    <source>
        <dbReference type="ARBA" id="ARBA00022989"/>
    </source>
</evidence>
<name>A0A845QZU6_9CLOT</name>
<protein>
    <recommendedName>
        <fullName evidence="5">non-specific protein-tyrosine kinase</fullName>
        <ecNumber evidence="5">2.7.10.2</ecNumber>
    </recommendedName>
</protein>
<keyword evidence="10" id="KW-0547">Nucleotide-binding</keyword>
<dbReference type="GO" id="GO:0005886">
    <property type="term" value="C:plasma membrane"/>
    <property type="evidence" value="ECO:0007669"/>
    <property type="project" value="UniProtKB-SubCell"/>
</dbReference>
<evidence type="ECO:0000313" key="21">
    <source>
        <dbReference type="Proteomes" id="UP000467132"/>
    </source>
</evidence>
<keyword evidence="6" id="KW-1003">Cell membrane</keyword>
<dbReference type="PANTHER" id="PTHR32309:SF13">
    <property type="entry name" value="FERRIC ENTEROBACTIN TRANSPORT PROTEIN FEPE"/>
    <property type="match status" value="1"/>
</dbReference>
<dbReference type="SUPFAM" id="SSF52540">
    <property type="entry name" value="P-loop containing nucleoside triphosphate hydrolases"/>
    <property type="match status" value="1"/>
</dbReference>
<dbReference type="InterPro" id="IPR025669">
    <property type="entry name" value="AAA_dom"/>
</dbReference>
<evidence type="ECO:0000256" key="15">
    <source>
        <dbReference type="ARBA" id="ARBA00023137"/>
    </source>
</evidence>